<reference evidence="2" key="1">
    <citation type="journal article" date="2002" name="Nature">
        <title>The genome sequence and structure of rice chromosome 1.</title>
        <authorList>
            <person name="Sasaki T."/>
            <person name="Matsumoto T."/>
            <person name="Yamamoto K."/>
            <person name="Sakata K."/>
            <person name="Baba T."/>
            <person name="Katayose Y."/>
            <person name="Wu J."/>
            <person name="Niimura Y."/>
            <person name="Cheng Z."/>
            <person name="Nagamura Y."/>
            <person name="Antonio B.A."/>
            <person name="Kanamori H."/>
            <person name="Hosokawa S."/>
            <person name="Masukawa M."/>
            <person name="Arikawa K."/>
            <person name="Chiden Y."/>
            <person name="Hayashi M."/>
            <person name="Okamoto M."/>
            <person name="Ando T."/>
            <person name="Aoki H."/>
            <person name="Arita K."/>
            <person name="Hamada M."/>
            <person name="Harada C."/>
            <person name="Hijishita S."/>
            <person name="Honda M."/>
            <person name="Ichikawa Y."/>
            <person name="Idonuma A."/>
            <person name="Iijima M."/>
            <person name="Ikeda M."/>
            <person name="Ikeno M."/>
            <person name="Itoh S."/>
            <person name="Itoh T."/>
            <person name="Itoh Y."/>
            <person name="Itoh Y."/>
            <person name="Iwabuchi A."/>
            <person name="Kamiya K."/>
            <person name="Karasawa W."/>
            <person name="Katagiri S."/>
            <person name="Kikuta A."/>
            <person name="Kobayashi N."/>
            <person name="Kono I."/>
            <person name="Machita K."/>
            <person name="Maehara T."/>
            <person name="Mizuno H."/>
            <person name="Mizubayashi T."/>
            <person name="Mukai Y."/>
            <person name="Nagasaki H."/>
            <person name="Nakashima M."/>
            <person name="Nakama Y."/>
            <person name="Nakamichi Y."/>
            <person name="Nakamura M."/>
            <person name="Namiki N."/>
            <person name="Negishi M."/>
            <person name="Ohta I."/>
            <person name="Ono N."/>
            <person name="Saji S."/>
            <person name="Sakai K."/>
            <person name="Shibata M."/>
            <person name="Shimokawa T."/>
            <person name="Shomura A."/>
            <person name="Song J."/>
            <person name="Takazaki Y."/>
            <person name="Terasawa K."/>
            <person name="Tsuji K."/>
            <person name="Waki K."/>
            <person name="Yamagata H."/>
            <person name="Yamane H."/>
            <person name="Yoshiki S."/>
            <person name="Yoshihara R."/>
            <person name="Yukawa K."/>
            <person name="Zhong H."/>
            <person name="Iwama H."/>
            <person name="Endo T."/>
            <person name="Ito H."/>
            <person name="Hahn J.H."/>
            <person name="Kim H.I."/>
            <person name="Eun M.Y."/>
            <person name="Yano M."/>
            <person name="Jiang J."/>
            <person name="Gojobori T."/>
        </authorList>
    </citation>
    <scope>NUCLEOTIDE SEQUENCE [LARGE SCALE GENOMIC DNA]</scope>
</reference>
<protein>
    <submittedName>
        <fullName evidence="2">Uncharacterized protein</fullName>
    </submittedName>
</protein>
<feature type="compositionally biased region" description="Low complexity" evidence="1">
    <location>
        <begin position="14"/>
        <end position="23"/>
    </location>
</feature>
<accession>Q5JKL0</accession>
<sequence>MAAMRRRDGRHGADAAGEAASRGGVPGRFSRAQGGATIRGVRYEETDGGAWPSAAQAWRAAAEGKGDAATGGRKKKPTAVLGARGGKTEERVRHWVRDERSAAMAKMEGRSEVLTGGMASSRHDKERIRKEQLHGVVKVGTWLRALPPSFGRMRTGVGAGG</sequence>
<evidence type="ECO:0000313" key="2">
    <source>
        <dbReference type="EMBL" id="BAD87998.1"/>
    </source>
</evidence>
<dbReference type="AlphaFoldDB" id="Q5JKL0"/>
<feature type="region of interest" description="Disordered" evidence="1">
    <location>
        <begin position="62"/>
        <end position="87"/>
    </location>
</feature>
<feature type="region of interest" description="Disordered" evidence="1">
    <location>
        <begin position="102"/>
        <end position="127"/>
    </location>
</feature>
<name>Q5JKL0_ORYSJ</name>
<feature type="compositionally biased region" description="Basic and acidic residues" evidence="1">
    <location>
        <begin position="102"/>
        <end position="111"/>
    </location>
</feature>
<evidence type="ECO:0000256" key="1">
    <source>
        <dbReference type="SAM" id="MobiDB-lite"/>
    </source>
</evidence>
<feature type="region of interest" description="Disordered" evidence="1">
    <location>
        <begin position="1"/>
        <end position="38"/>
    </location>
</feature>
<gene>
    <name evidence="2" type="primary">P0432C03.35</name>
</gene>
<dbReference type="EMBL" id="AP004031">
    <property type="protein sequence ID" value="BAD87998.1"/>
    <property type="molecule type" value="Genomic_DNA"/>
</dbReference>
<proteinExistence type="predicted"/>
<organism evidence="2">
    <name type="scientific">Oryza sativa subsp. japonica</name>
    <name type="common">Rice</name>
    <dbReference type="NCBI Taxonomy" id="39947"/>
    <lineage>
        <taxon>Eukaryota</taxon>
        <taxon>Viridiplantae</taxon>
        <taxon>Streptophyta</taxon>
        <taxon>Embryophyta</taxon>
        <taxon>Tracheophyta</taxon>
        <taxon>Spermatophyta</taxon>
        <taxon>Magnoliopsida</taxon>
        <taxon>Liliopsida</taxon>
        <taxon>Poales</taxon>
        <taxon>Poaceae</taxon>
        <taxon>BOP clade</taxon>
        <taxon>Oryzoideae</taxon>
        <taxon>Oryzeae</taxon>
        <taxon>Oryzinae</taxon>
        <taxon>Oryza</taxon>
        <taxon>Oryza sativa</taxon>
    </lineage>
</organism>
<dbReference type="Proteomes" id="UP000817658">
    <property type="component" value="Chromosome 1"/>
</dbReference>